<proteinExistence type="predicted"/>
<dbReference type="InterPro" id="IPR013078">
    <property type="entry name" value="His_Pase_superF_clade-1"/>
</dbReference>
<reference evidence="1 2" key="1">
    <citation type="journal article" date="2010" name="Stand. Genomic Sci.">
        <title>Complete genome sequence of Marinobacter adhaerens type strain (HP15), a diatom-interacting marine microorganism.</title>
        <authorList>
            <person name="Gardes A."/>
            <person name="Kaeppel E."/>
            <person name="Shehzad A."/>
            <person name="Seebah S."/>
            <person name="Teeling H."/>
            <person name="Yarza P."/>
            <person name="Glockner F.O."/>
            <person name="Grossart H.P."/>
            <person name="Ullrich M.S."/>
        </authorList>
    </citation>
    <scope>NUCLEOTIDE SEQUENCE [LARGE SCALE GENOMIC DNA]</scope>
    <source>
        <strain evidence="2">DSM 23420 / HP15</strain>
    </source>
</reference>
<accession>E4PGV4</accession>
<dbReference type="Proteomes" id="UP000007077">
    <property type="component" value="Chromosome"/>
</dbReference>
<evidence type="ECO:0000313" key="2">
    <source>
        <dbReference type="Proteomes" id="UP000007077"/>
    </source>
</evidence>
<dbReference type="GO" id="GO:0016787">
    <property type="term" value="F:hydrolase activity"/>
    <property type="evidence" value="ECO:0007669"/>
    <property type="project" value="UniProtKB-KW"/>
</dbReference>
<keyword evidence="1" id="KW-0378">Hydrolase</keyword>
<dbReference type="AlphaFoldDB" id="E4PGV4"/>
<dbReference type="SUPFAM" id="SSF53254">
    <property type="entry name" value="Phosphoglycerate mutase-like"/>
    <property type="match status" value="1"/>
</dbReference>
<organism evidence="1 2">
    <name type="scientific">Marinobacter adhaerens (strain DSM 23420 / HP15)</name>
    <dbReference type="NCBI Taxonomy" id="225937"/>
    <lineage>
        <taxon>Bacteria</taxon>
        <taxon>Pseudomonadati</taxon>
        <taxon>Pseudomonadota</taxon>
        <taxon>Gammaproteobacteria</taxon>
        <taxon>Pseudomonadales</taxon>
        <taxon>Marinobacteraceae</taxon>
        <taxon>Marinobacter</taxon>
    </lineage>
</organism>
<name>E4PGV4_MARAH</name>
<dbReference type="CDD" id="cd07040">
    <property type="entry name" value="HP"/>
    <property type="match status" value="1"/>
</dbReference>
<reference evidence="2" key="2">
    <citation type="submission" date="2010-02" db="EMBL/GenBank/DDBJ databases">
        <title>Complete genome sequence of Marinobacter adhaerens type strain (HP15).</title>
        <authorList>
            <person name="Gaerdes A.A.M."/>
            <person name="Kaeppel E."/>
            <person name="Shezad A."/>
            <person name="Seebah S."/>
            <person name="Teeling H."/>
            <person name="Yarza P."/>
            <person name="Gloeckner F.O."/>
            <person name="Ullrich M.S."/>
        </authorList>
    </citation>
    <scope>NUCLEOTIDE SEQUENCE [LARGE SCALE GENOMIC DNA]</scope>
    <source>
        <strain evidence="2">DSM 23420 / HP15</strain>
    </source>
</reference>
<dbReference type="KEGG" id="mad:HP15_1126"/>
<dbReference type="Gene3D" id="3.40.50.1240">
    <property type="entry name" value="Phosphoglycerate mutase-like"/>
    <property type="match status" value="1"/>
</dbReference>
<dbReference type="PATRIC" id="fig|225937.3.peg.1135"/>
<evidence type="ECO:0000313" key="1">
    <source>
        <dbReference type="EMBL" id="ADP96890.1"/>
    </source>
</evidence>
<dbReference type="eggNOG" id="COG0406">
    <property type="taxonomic scope" value="Bacteria"/>
</dbReference>
<sequence length="184" mass="20636">MTFDKAISSDYPRADQTLEMILSDGSVSGPIDSTPALQEVRAGRLSLMPRKAIEAEVSGAYQWSQNKDASFLGGERWEDFSARALEWFQTLLAEPNWQNAVIVSHDAVNRVLISWLVNGDLSSLPFPEQDSACINIVDIDRSQGSHPITAYLRLLNYTPYNPMKSGERLTVMERIAQSMLQMRI</sequence>
<dbReference type="STRING" id="225937.HP15_1126"/>
<gene>
    <name evidence="1" type="ordered locus">HP15_1126</name>
</gene>
<protein>
    <submittedName>
        <fullName evidence="1">Phosphoglycerate mutase</fullName>
        <ecNumber evidence="1">3.1.3.13</ecNumber>
    </submittedName>
</protein>
<dbReference type="EMBL" id="CP001978">
    <property type="protein sequence ID" value="ADP96890.1"/>
    <property type="molecule type" value="Genomic_DNA"/>
</dbReference>
<dbReference type="InterPro" id="IPR029033">
    <property type="entry name" value="His_PPase_superfam"/>
</dbReference>
<dbReference type="HOGENOM" id="CLU_033323_10_0_6"/>
<dbReference type="Pfam" id="PF00300">
    <property type="entry name" value="His_Phos_1"/>
    <property type="match status" value="1"/>
</dbReference>
<dbReference type="EC" id="3.1.3.13" evidence="1"/>